<dbReference type="AlphaFoldDB" id="A0A4U9U116"/>
<protein>
    <submittedName>
        <fullName evidence="2">DnaJ-like protein DjlA</fullName>
    </submittedName>
</protein>
<feature type="transmembrane region" description="Helical" evidence="1">
    <location>
        <begin position="12"/>
        <end position="33"/>
    </location>
</feature>
<organism evidence="2">
    <name type="scientific">Serratia fonticola</name>
    <dbReference type="NCBI Taxonomy" id="47917"/>
    <lineage>
        <taxon>Bacteria</taxon>
        <taxon>Pseudomonadati</taxon>
        <taxon>Pseudomonadota</taxon>
        <taxon>Gammaproteobacteria</taxon>
        <taxon>Enterobacterales</taxon>
        <taxon>Yersiniaceae</taxon>
        <taxon>Serratia</taxon>
    </lineage>
</organism>
<reference evidence="2" key="1">
    <citation type="submission" date="2019-05" db="EMBL/GenBank/DDBJ databases">
        <authorList>
            <consortium name="Pathogen Informatics"/>
        </authorList>
    </citation>
    <scope>NUCLEOTIDE SEQUENCE [LARGE SCALE GENOMIC DNA]</scope>
    <source>
        <strain evidence="2">NCTC12965</strain>
    </source>
</reference>
<keyword evidence="1" id="KW-0812">Transmembrane</keyword>
<evidence type="ECO:0000313" key="2">
    <source>
        <dbReference type="EMBL" id="VTR26460.1"/>
    </source>
</evidence>
<proteinExistence type="predicted"/>
<name>A0A4U9U116_SERFO</name>
<evidence type="ECO:0000256" key="1">
    <source>
        <dbReference type="SAM" id="Phobius"/>
    </source>
</evidence>
<keyword evidence="1" id="KW-0472">Membrane</keyword>
<gene>
    <name evidence="2" type="primary">djlA_3</name>
    <name evidence="2" type="ORF">NCTC12965_02372</name>
</gene>
<keyword evidence="1" id="KW-1133">Transmembrane helix</keyword>
<accession>A0A4U9U116</accession>
<sequence>MQYWGKLLGVIVAIWAGGGFWGVVLGLIVGHMIDTARNNKRSRASLPISKRGRRYFSALPFRLWGI</sequence>
<dbReference type="EMBL" id="CABEEZ010000044">
    <property type="protein sequence ID" value="VTR26460.1"/>
    <property type="molecule type" value="Genomic_DNA"/>
</dbReference>